<dbReference type="RefSeq" id="WP_071957579.1">
    <property type="nucleotide sequence ID" value="NZ_BJSX01000009.1"/>
</dbReference>
<organism evidence="1 2">
    <name type="scientific">Flavobacterium psychrophilum</name>
    <dbReference type="NCBI Taxonomy" id="96345"/>
    <lineage>
        <taxon>Bacteria</taxon>
        <taxon>Pseudomonadati</taxon>
        <taxon>Bacteroidota</taxon>
        <taxon>Flavobacteriia</taxon>
        <taxon>Flavobacteriales</taxon>
        <taxon>Flavobacteriaceae</taxon>
        <taxon>Flavobacterium</taxon>
    </lineage>
</organism>
<sequence>MKKVLLLLLLTTSLYSQEKKNIKGIVLVFDNPYKNVSVKNLSSNKEVVTNERGEFILGANPKDTLLFSSIQLMNLRFIVLEKHFGTSNLEVPMDKKTIKLKEVIIKNGPNINAVSLGIISKNQKKFTPAERRLYTAGDFKPIHLLGVLTGCLAIDPIINSINGKTTRLKKEIKIEKNESNLEFLVNNYYSYLNDNLKLSNDEINKIFYYAIEEKDIQILIDNNENEKIKFLLCDIKSKI</sequence>
<evidence type="ECO:0000313" key="2">
    <source>
        <dbReference type="Proteomes" id="UP000596329"/>
    </source>
</evidence>
<dbReference type="SUPFAM" id="SSF49464">
    <property type="entry name" value="Carboxypeptidase regulatory domain-like"/>
    <property type="match status" value="1"/>
</dbReference>
<evidence type="ECO:0000313" key="1">
    <source>
        <dbReference type="EMBL" id="QRE04466.1"/>
    </source>
</evidence>
<reference evidence="1 2" key="1">
    <citation type="submission" date="2020-07" db="EMBL/GenBank/DDBJ databases">
        <title>Genomic characterization of Flavobacterium psychrophilum strains.</title>
        <authorList>
            <person name="Castillo D."/>
            <person name="Jorgensen J."/>
            <person name="Middelboe M."/>
        </authorList>
    </citation>
    <scope>NUCLEOTIDE SEQUENCE [LARGE SCALE GENOMIC DNA]</scope>
    <source>
        <strain evidence="1 2">FPS-R7</strain>
    </source>
</reference>
<proteinExistence type="predicted"/>
<protein>
    <recommendedName>
        <fullName evidence="3">Carboxypeptidase-like regulatory domain-containing protein</fullName>
    </recommendedName>
</protein>
<dbReference type="Proteomes" id="UP000596329">
    <property type="component" value="Chromosome"/>
</dbReference>
<gene>
    <name evidence="1" type="ORF">H0H26_02350</name>
</gene>
<dbReference type="AlphaFoldDB" id="A0A7U2NG06"/>
<evidence type="ECO:0008006" key="3">
    <source>
        <dbReference type="Google" id="ProtNLM"/>
    </source>
</evidence>
<dbReference type="EMBL" id="CP059075">
    <property type="protein sequence ID" value="QRE04466.1"/>
    <property type="molecule type" value="Genomic_DNA"/>
</dbReference>
<dbReference type="InterPro" id="IPR008969">
    <property type="entry name" value="CarboxyPept-like_regulatory"/>
</dbReference>
<name>A0A7U2NG06_FLAPS</name>
<accession>A0A7U2NG06</accession>